<dbReference type="GO" id="GO:0006857">
    <property type="term" value="P:oligopeptide transport"/>
    <property type="evidence" value="ECO:0007669"/>
    <property type="project" value="InterPro"/>
</dbReference>
<sequence>MTSDGAAARDEAMLGHPRGLWVLAGTELWDRISFHGMQAILTLYLAGELLTPGHAERVVALGPFRRAIEAVTGPLTIEALATQTFGIYVALVYATPILGGWIGDRFLSRRLTVTLGALLMTIGHFSLAFDASFLFGMLFVAVGAGLLRGNLMPQLKLLYPAGDRRQADAFQLYYLGINVGAFIAPIATGALAAFWGWHVGFGFAGLGMLAGLLLYVWGQRYLAPEPPRAAPAERVPLSQEERRRVGLLLAVWPLLSGFWIAQTQVWNTYNLWVRDQVDMVVLGFPVPVPWLQSLDGISPVLFLPLALLFWRRQAERGREPSMPAKMGIGCLIFAAGVLILAAASQPRGSPERVPLVLPVLFHLVSNSGWLFFAPVTNAFFLTRAPERTRGAMLGLVMLAVTTGSLVSGRLGGLYGSWPARSFWLLHAEIVGGAGLCFLLLAGTLTRRLPEADDGSVLPEVQPDAVPQPG</sequence>
<evidence type="ECO:0000256" key="1">
    <source>
        <dbReference type="ARBA" id="ARBA00004651"/>
    </source>
</evidence>
<dbReference type="InterPro" id="IPR000109">
    <property type="entry name" value="POT_fam"/>
</dbReference>
<dbReference type="InterPro" id="IPR036259">
    <property type="entry name" value="MFS_trans_sf"/>
</dbReference>
<dbReference type="InterPro" id="IPR020846">
    <property type="entry name" value="MFS_dom"/>
</dbReference>
<feature type="transmembrane region" description="Helical" evidence="9">
    <location>
        <begin position="133"/>
        <end position="151"/>
    </location>
</feature>
<comment type="caution">
    <text evidence="11">The sequence shown here is derived from an EMBL/GenBank/DDBJ whole genome shotgun (WGS) entry which is preliminary data.</text>
</comment>
<evidence type="ECO:0000256" key="9">
    <source>
        <dbReference type="SAM" id="Phobius"/>
    </source>
</evidence>
<comment type="subcellular location">
    <subcellularLocation>
        <location evidence="1">Cell membrane</location>
        <topology evidence="1">Multi-pass membrane protein</topology>
    </subcellularLocation>
    <subcellularLocation>
        <location evidence="8">Membrane</location>
        <topology evidence="8">Multi-pass membrane protein</topology>
    </subcellularLocation>
</comment>
<dbReference type="RefSeq" id="WP_126717807.1">
    <property type="nucleotide sequence ID" value="NZ_RWJF01000001.1"/>
</dbReference>
<evidence type="ECO:0000313" key="11">
    <source>
        <dbReference type="EMBL" id="RST29970.1"/>
    </source>
</evidence>
<comment type="similarity">
    <text evidence="8">Belongs to the major facilitator superfamily. Proton-dependent oligopeptide transporter (POT/PTR) (TC 2.A.17) family.</text>
</comment>
<dbReference type="GO" id="GO:1904680">
    <property type="term" value="F:peptide transmembrane transporter activity"/>
    <property type="evidence" value="ECO:0007669"/>
    <property type="project" value="InterPro"/>
</dbReference>
<gene>
    <name evidence="11" type="ORF">HMF7854_03360</name>
</gene>
<dbReference type="InterPro" id="IPR050171">
    <property type="entry name" value="MFS_Transporters"/>
</dbReference>
<feature type="domain" description="Major facilitator superfamily (MFS) profile" evidence="10">
    <location>
        <begin position="41"/>
        <end position="444"/>
    </location>
</feature>
<feature type="transmembrane region" description="Helical" evidence="9">
    <location>
        <begin position="355"/>
        <end position="380"/>
    </location>
</feature>
<evidence type="ECO:0000256" key="8">
    <source>
        <dbReference type="RuleBase" id="RU003755"/>
    </source>
</evidence>
<dbReference type="SUPFAM" id="SSF103473">
    <property type="entry name" value="MFS general substrate transporter"/>
    <property type="match status" value="1"/>
</dbReference>
<proteinExistence type="inferred from homology"/>
<feature type="transmembrane region" description="Helical" evidence="9">
    <location>
        <begin position="85"/>
        <end position="103"/>
    </location>
</feature>
<dbReference type="GO" id="GO:0005886">
    <property type="term" value="C:plasma membrane"/>
    <property type="evidence" value="ECO:0007669"/>
    <property type="project" value="UniProtKB-SubCell"/>
</dbReference>
<feature type="transmembrane region" description="Helical" evidence="9">
    <location>
        <begin position="247"/>
        <end position="269"/>
    </location>
</feature>
<dbReference type="PROSITE" id="PS01023">
    <property type="entry name" value="PTR2_2"/>
    <property type="match status" value="1"/>
</dbReference>
<dbReference type="InterPro" id="IPR005279">
    <property type="entry name" value="Dipep/tripep_permease"/>
</dbReference>
<protein>
    <submittedName>
        <fullName evidence="11">MFS transporter</fullName>
    </submittedName>
</protein>
<evidence type="ECO:0000259" key="10">
    <source>
        <dbReference type="PROSITE" id="PS50850"/>
    </source>
</evidence>
<evidence type="ECO:0000256" key="5">
    <source>
        <dbReference type="ARBA" id="ARBA00022856"/>
    </source>
</evidence>
<organism evidence="11 12">
    <name type="scientific">Sphingomonas ginkgonis</name>
    <dbReference type="NCBI Taxonomy" id="2315330"/>
    <lineage>
        <taxon>Bacteria</taxon>
        <taxon>Pseudomonadati</taxon>
        <taxon>Pseudomonadota</taxon>
        <taxon>Alphaproteobacteria</taxon>
        <taxon>Sphingomonadales</taxon>
        <taxon>Sphingomonadaceae</taxon>
        <taxon>Sphingomonas</taxon>
    </lineage>
</organism>
<feature type="transmembrane region" description="Helical" evidence="9">
    <location>
        <begin position="172"/>
        <end position="195"/>
    </location>
</feature>
<keyword evidence="2 8" id="KW-0813">Transport</keyword>
<dbReference type="InterPro" id="IPR018456">
    <property type="entry name" value="PTR2_symporter_CS"/>
</dbReference>
<evidence type="ECO:0000256" key="7">
    <source>
        <dbReference type="ARBA" id="ARBA00023136"/>
    </source>
</evidence>
<feature type="transmembrane region" description="Helical" evidence="9">
    <location>
        <begin position="289"/>
        <end position="310"/>
    </location>
</feature>
<feature type="transmembrane region" description="Helical" evidence="9">
    <location>
        <begin position="322"/>
        <end position="343"/>
    </location>
</feature>
<dbReference type="Proteomes" id="UP000274661">
    <property type="component" value="Unassembled WGS sequence"/>
</dbReference>
<keyword evidence="5" id="KW-0653">Protein transport</keyword>
<dbReference type="CDD" id="cd17346">
    <property type="entry name" value="MFS_DtpA_like"/>
    <property type="match status" value="1"/>
</dbReference>
<dbReference type="PROSITE" id="PS50850">
    <property type="entry name" value="MFS"/>
    <property type="match status" value="1"/>
</dbReference>
<evidence type="ECO:0000313" key="12">
    <source>
        <dbReference type="Proteomes" id="UP000274661"/>
    </source>
</evidence>
<dbReference type="PANTHER" id="PTHR23517:SF15">
    <property type="entry name" value="PROTON-DEPENDENT OLIGOPEPTIDE FAMILY TRANSPORT PROTEIN"/>
    <property type="match status" value="1"/>
</dbReference>
<keyword evidence="12" id="KW-1185">Reference proteome</keyword>
<evidence type="ECO:0000256" key="3">
    <source>
        <dbReference type="ARBA" id="ARBA00022475"/>
    </source>
</evidence>
<dbReference type="OrthoDB" id="9772725at2"/>
<dbReference type="AlphaFoldDB" id="A0A3R9X6I2"/>
<evidence type="ECO:0000256" key="4">
    <source>
        <dbReference type="ARBA" id="ARBA00022692"/>
    </source>
</evidence>
<feature type="transmembrane region" description="Helical" evidence="9">
    <location>
        <begin position="422"/>
        <end position="441"/>
    </location>
</feature>
<keyword evidence="7 9" id="KW-0472">Membrane</keyword>
<feature type="transmembrane region" description="Helical" evidence="9">
    <location>
        <begin position="392"/>
        <end position="410"/>
    </location>
</feature>
<keyword evidence="6 9" id="KW-1133">Transmembrane helix</keyword>
<dbReference type="Pfam" id="PF00854">
    <property type="entry name" value="PTR2"/>
    <property type="match status" value="2"/>
</dbReference>
<reference evidence="11 12" key="1">
    <citation type="submission" date="2018-12" db="EMBL/GenBank/DDBJ databases">
        <title>Sphingomonas sp. HMF7854 Genome sequencing and assembly.</title>
        <authorList>
            <person name="Cha I."/>
            <person name="Kang H."/>
            <person name="Kim H."/>
            <person name="Kang J."/>
            <person name="Joh K."/>
        </authorList>
    </citation>
    <scope>NUCLEOTIDE SEQUENCE [LARGE SCALE GENOMIC DNA]</scope>
    <source>
        <strain evidence="11 12">HMF7854</strain>
    </source>
</reference>
<evidence type="ECO:0000256" key="2">
    <source>
        <dbReference type="ARBA" id="ARBA00022448"/>
    </source>
</evidence>
<dbReference type="PANTHER" id="PTHR23517">
    <property type="entry name" value="RESISTANCE PROTEIN MDTM, PUTATIVE-RELATED-RELATED"/>
    <property type="match status" value="1"/>
</dbReference>
<evidence type="ECO:0000256" key="6">
    <source>
        <dbReference type="ARBA" id="ARBA00022989"/>
    </source>
</evidence>
<dbReference type="Gene3D" id="1.20.1250.20">
    <property type="entry name" value="MFS general substrate transporter like domains"/>
    <property type="match status" value="2"/>
</dbReference>
<accession>A0A3R9X6I2</accession>
<keyword evidence="5" id="KW-0571">Peptide transport</keyword>
<keyword evidence="3" id="KW-1003">Cell membrane</keyword>
<dbReference type="NCBIfam" id="TIGR00924">
    <property type="entry name" value="yjdL_sub1_fam"/>
    <property type="match status" value="1"/>
</dbReference>
<name>A0A3R9X6I2_9SPHN</name>
<keyword evidence="4 8" id="KW-0812">Transmembrane</keyword>
<dbReference type="EMBL" id="RWJF01000001">
    <property type="protein sequence ID" value="RST29970.1"/>
    <property type="molecule type" value="Genomic_DNA"/>
</dbReference>
<feature type="transmembrane region" description="Helical" evidence="9">
    <location>
        <begin position="201"/>
        <end position="218"/>
    </location>
</feature>